<proteinExistence type="predicted"/>
<dbReference type="PANTHER" id="PTHR30204:SF98">
    <property type="entry name" value="HTH-TYPE TRANSCRIPTIONAL REGULATOR ADHR"/>
    <property type="match status" value="1"/>
</dbReference>
<evidence type="ECO:0000259" key="3">
    <source>
        <dbReference type="PROSITE" id="PS50937"/>
    </source>
</evidence>
<keyword evidence="1" id="KW-0238">DNA-binding</keyword>
<dbReference type="Proteomes" id="UP000831537">
    <property type="component" value="Chromosome"/>
</dbReference>
<dbReference type="InterPro" id="IPR047057">
    <property type="entry name" value="MerR_fam"/>
</dbReference>
<dbReference type="Pfam" id="PF13411">
    <property type="entry name" value="MerR_1"/>
    <property type="match status" value="1"/>
</dbReference>
<dbReference type="EMBL" id="CP095071">
    <property type="protein sequence ID" value="UOQ84704.1"/>
    <property type="molecule type" value="Genomic_DNA"/>
</dbReference>
<gene>
    <name evidence="4" type="ORF">MUN87_18905</name>
</gene>
<keyword evidence="5" id="KW-1185">Reference proteome</keyword>
<evidence type="ECO:0000313" key="4">
    <source>
        <dbReference type="EMBL" id="UOQ84704.1"/>
    </source>
</evidence>
<dbReference type="Gene3D" id="1.10.1660.10">
    <property type="match status" value="1"/>
</dbReference>
<dbReference type="CDD" id="cd01109">
    <property type="entry name" value="HTH_YyaN"/>
    <property type="match status" value="1"/>
</dbReference>
<dbReference type="InterPro" id="IPR009061">
    <property type="entry name" value="DNA-bd_dom_put_sf"/>
</dbReference>
<reference evidence="4 5" key="1">
    <citation type="submission" date="2022-04" db="EMBL/GenBank/DDBJ databases">
        <title>Gracilibacillus sp. isolated from saltern.</title>
        <authorList>
            <person name="Won M."/>
            <person name="Lee C.-M."/>
            <person name="Woen H.-Y."/>
            <person name="Kwon S.-W."/>
        </authorList>
    </citation>
    <scope>NUCLEOTIDE SEQUENCE [LARGE SCALE GENOMIC DNA]</scope>
    <source>
        <strain evidence="4 5">SSPM10-3</strain>
    </source>
</reference>
<sequence>MTYSIGEFAELVGVATSTLRYYENEELLAPQRDENNIRIFTDADIGWVQFLLHLKDAGMTMAELKQYTKWRSMGEETIHDRMELLEKRQDLVKQDIENLQRNLDIISRKLAFYHDQLNGDKYEFVLYPNEEE</sequence>
<accession>A0ABY4GKH0</accession>
<name>A0ABY4GKH0_9BACI</name>
<feature type="coiled-coil region" evidence="2">
    <location>
        <begin position="82"/>
        <end position="116"/>
    </location>
</feature>
<evidence type="ECO:0000256" key="1">
    <source>
        <dbReference type="ARBA" id="ARBA00023125"/>
    </source>
</evidence>
<dbReference type="PRINTS" id="PR00040">
    <property type="entry name" value="HTHMERR"/>
</dbReference>
<evidence type="ECO:0000256" key="2">
    <source>
        <dbReference type="SAM" id="Coils"/>
    </source>
</evidence>
<dbReference type="InterPro" id="IPR000551">
    <property type="entry name" value="MerR-type_HTH_dom"/>
</dbReference>
<organism evidence="4 5">
    <name type="scientific">Gracilibacillus salinarum</name>
    <dbReference type="NCBI Taxonomy" id="2932255"/>
    <lineage>
        <taxon>Bacteria</taxon>
        <taxon>Bacillati</taxon>
        <taxon>Bacillota</taxon>
        <taxon>Bacilli</taxon>
        <taxon>Bacillales</taxon>
        <taxon>Bacillaceae</taxon>
        <taxon>Gracilibacillus</taxon>
    </lineage>
</organism>
<feature type="domain" description="HTH merR-type" evidence="3">
    <location>
        <begin position="2"/>
        <end position="70"/>
    </location>
</feature>
<dbReference type="RefSeq" id="WP_244742830.1">
    <property type="nucleotide sequence ID" value="NZ_CP095071.1"/>
</dbReference>
<dbReference type="PROSITE" id="PS50937">
    <property type="entry name" value="HTH_MERR_2"/>
    <property type="match status" value="1"/>
</dbReference>
<evidence type="ECO:0000313" key="5">
    <source>
        <dbReference type="Proteomes" id="UP000831537"/>
    </source>
</evidence>
<protein>
    <submittedName>
        <fullName evidence="4">MerR family transcriptional regulator</fullName>
    </submittedName>
</protein>
<dbReference type="SUPFAM" id="SSF46955">
    <property type="entry name" value="Putative DNA-binding domain"/>
    <property type="match status" value="1"/>
</dbReference>
<dbReference type="SMART" id="SM00422">
    <property type="entry name" value="HTH_MERR"/>
    <property type="match status" value="1"/>
</dbReference>
<keyword evidence="2" id="KW-0175">Coiled coil</keyword>
<dbReference type="PANTHER" id="PTHR30204">
    <property type="entry name" value="REDOX-CYCLING DRUG-SENSING TRANSCRIPTIONAL ACTIVATOR SOXR"/>
    <property type="match status" value="1"/>
</dbReference>